<evidence type="ECO:0000313" key="9">
    <source>
        <dbReference type="Proteomes" id="UP000218690"/>
    </source>
</evidence>
<dbReference type="Gene3D" id="3.40.1710.10">
    <property type="entry name" value="abc type-2 transporter like domain"/>
    <property type="match status" value="1"/>
</dbReference>
<feature type="transmembrane region" description="Helical" evidence="5">
    <location>
        <begin position="557"/>
        <end position="578"/>
    </location>
</feature>
<protein>
    <submittedName>
        <fullName evidence="8">Phage infection protein</fullName>
    </submittedName>
</protein>
<dbReference type="InterPro" id="IPR013525">
    <property type="entry name" value="ABC2_TM"/>
</dbReference>
<sequence>MKKIGGIFLDDLRRATSNVMASVILFGLVVIPLLFTWFNVLASWDPFSNTGQLKVAVASEDTGYKSDIFPVPVNVGEKVLSELRANDKLDWVITDAEDAIDGTKSGEYYASIVLPEHFSSDMMTFYAEGSKPTEISLYTNEKKNALAPKITNKGAEGVSSQIAESFTHTLGDVSLGLISSLDEYLNESDAKATLKRIEARADGIETQLHTGARTARSMGSLVDSSVPLVESAQRIANAPRPSLSGPTGDLNLSTESLDAALSQTADSYDVVRQRIDELYDSADTSRASMQATLNTLAGQVQGQIDAYKGLRDRVNSDVKPVLPAEAAQLTSNLDEAIAAQEAVHSRLVAAANAPSAQKPDFSSIDRAQQAIESSRDSQLRTSVGKLQDSLQRIGSDIDSQGSGISLDTESLTGARDALSTLAQELDSDADRFGELKDELDRARDTGDLSRLAKVVGNNPDALASFIASPVSVDRQPVYPVASFGAGMAPLYTTLALWVGCLLTAVTLRTDVSNRDSYTVVQRFFGRFGIFALIGFFQSTLLSLGLIFFVQLEPAHPVLLWLAAWVSSTVFMMIIYTLVVSFANAGKALGVLLLVIQVSSAGGAYPLQLLPEWFQNISPWLPATYTIRAFRAAIGGVYHADYWLSLLVLLVFLLPMFFLGLVLHKPLHAYTSKLDAALAETKLM</sequence>
<feature type="domain" description="ABC-2 type transporter transmembrane" evidence="6">
    <location>
        <begin position="517"/>
        <end position="632"/>
    </location>
</feature>
<dbReference type="Pfam" id="PF01061">
    <property type="entry name" value="ABC2_membrane"/>
    <property type="match status" value="1"/>
</dbReference>
<evidence type="ECO:0000259" key="6">
    <source>
        <dbReference type="Pfam" id="PF01061"/>
    </source>
</evidence>
<evidence type="ECO:0000256" key="4">
    <source>
        <dbReference type="ARBA" id="ARBA00023136"/>
    </source>
</evidence>
<dbReference type="GO" id="GO:0016020">
    <property type="term" value="C:membrane"/>
    <property type="evidence" value="ECO:0007669"/>
    <property type="project" value="UniProtKB-SubCell"/>
</dbReference>
<comment type="caution">
    <text evidence="8">The sequence shown here is derived from an EMBL/GenBank/DDBJ whole genome shotgun (WGS) entry which is preliminary data.</text>
</comment>
<organism evidence="8 9">
    <name type="scientific">Corynebacterium accolens</name>
    <dbReference type="NCBI Taxonomy" id="38284"/>
    <lineage>
        <taxon>Bacteria</taxon>
        <taxon>Bacillati</taxon>
        <taxon>Actinomycetota</taxon>
        <taxon>Actinomycetes</taxon>
        <taxon>Mycobacteriales</taxon>
        <taxon>Corynebacteriaceae</taxon>
        <taxon>Corynebacterium</taxon>
    </lineage>
</organism>
<evidence type="ECO:0000256" key="5">
    <source>
        <dbReference type="SAM" id="Phobius"/>
    </source>
</evidence>
<keyword evidence="3 5" id="KW-1133">Transmembrane helix</keyword>
<dbReference type="Pfam" id="PF12698">
    <property type="entry name" value="ABC2_membrane_3"/>
    <property type="match status" value="1"/>
</dbReference>
<evidence type="ECO:0000313" key="8">
    <source>
        <dbReference type="EMBL" id="PCC81764.1"/>
    </source>
</evidence>
<dbReference type="Proteomes" id="UP000218690">
    <property type="component" value="Unassembled WGS sequence"/>
</dbReference>
<comment type="subcellular location">
    <subcellularLocation>
        <location evidence="1">Membrane</location>
        <topology evidence="1">Multi-pass membrane protein</topology>
    </subcellularLocation>
</comment>
<evidence type="ECO:0000256" key="3">
    <source>
        <dbReference type="ARBA" id="ARBA00022989"/>
    </source>
</evidence>
<dbReference type="PANTHER" id="PTHR43077:SF10">
    <property type="entry name" value="TRANSPORT PERMEASE PROTEIN"/>
    <property type="match status" value="1"/>
</dbReference>
<reference evidence="8 9" key="1">
    <citation type="submission" date="2017-09" db="EMBL/GenBank/DDBJ databases">
        <title>Draft Genome Sequence of Corynebacterium accolens AH4003.</title>
        <authorList>
            <person name="Chen Y."/>
            <person name="Oosthuysen W.F."/>
            <person name="Kelley S."/>
            <person name="Horswill A."/>
        </authorList>
    </citation>
    <scope>NUCLEOTIDE SEQUENCE [LARGE SCALE GENOMIC DNA]</scope>
    <source>
        <strain evidence="8 9">AH4003</strain>
    </source>
</reference>
<evidence type="ECO:0000256" key="1">
    <source>
        <dbReference type="ARBA" id="ARBA00004141"/>
    </source>
</evidence>
<name>A0A2A4AHA8_9CORY</name>
<dbReference type="AlphaFoldDB" id="A0A2A4AHA8"/>
<feature type="transmembrane region" description="Helical" evidence="5">
    <location>
        <begin position="21"/>
        <end position="44"/>
    </location>
</feature>
<dbReference type="GO" id="GO:0140359">
    <property type="term" value="F:ABC-type transporter activity"/>
    <property type="evidence" value="ECO:0007669"/>
    <property type="project" value="InterPro"/>
</dbReference>
<dbReference type="InterPro" id="IPR017500">
    <property type="entry name" value="Phage_infect_YhgE_N"/>
</dbReference>
<dbReference type="NCBIfam" id="TIGR03061">
    <property type="entry name" value="pip_yhgE_Nterm"/>
    <property type="match status" value="1"/>
</dbReference>
<accession>A0A2A4AHA8</accession>
<dbReference type="PANTHER" id="PTHR43077">
    <property type="entry name" value="TRANSPORT PERMEASE YVFS-RELATED"/>
    <property type="match status" value="1"/>
</dbReference>
<evidence type="ECO:0000259" key="7">
    <source>
        <dbReference type="Pfam" id="PF12698"/>
    </source>
</evidence>
<evidence type="ECO:0000256" key="2">
    <source>
        <dbReference type="ARBA" id="ARBA00022692"/>
    </source>
</evidence>
<feature type="domain" description="ABC-2 type transporter transmembrane" evidence="7">
    <location>
        <begin position="24"/>
        <end position="168"/>
    </location>
</feature>
<feature type="transmembrane region" description="Helical" evidence="5">
    <location>
        <begin position="527"/>
        <end position="551"/>
    </location>
</feature>
<dbReference type="EMBL" id="NWBP01000037">
    <property type="protein sequence ID" value="PCC81764.1"/>
    <property type="molecule type" value="Genomic_DNA"/>
</dbReference>
<gene>
    <name evidence="8" type="ORF">COM45_12065</name>
</gene>
<dbReference type="NCBIfam" id="TIGR03062">
    <property type="entry name" value="pip_yhgE_Cterm"/>
    <property type="match status" value="1"/>
</dbReference>
<keyword evidence="4 5" id="KW-0472">Membrane</keyword>
<feature type="transmembrane region" description="Helical" evidence="5">
    <location>
        <begin position="590"/>
        <end position="609"/>
    </location>
</feature>
<feature type="transmembrane region" description="Helical" evidence="5">
    <location>
        <begin position="641"/>
        <end position="662"/>
    </location>
</feature>
<feature type="transmembrane region" description="Helical" evidence="5">
    <location>
        <begin position="488"/>
        <end position="507"/>
    </location>
</feature>
<proteinExistence type="predicted"/>
<dbReference type="InterPro" id="IPR017501">
    <property type="entry name" value="Phage_infect_YhgE_C"/>
</dbReference>
<keyword evidence="2 5" id="KW-0812">Transmembrane</keyword>
<dbReference type="InterPro" id="IPR051328">
    <property type="entry name" value="T7SS_ABC-Transporter"/>
</dbReference>